<sequence length="72" mass="8300">MPSLVNVFIEEMMKLRKKEKKNDTSFHVEEEKEKMNLFVIGNEAGKGEGKKEKREGISETTLVLLLDRFAPC</sequence>
<evidence type="ECO:0000313" key="1">
    <source>
        <dbReference type="EMBL" id="KAH7673562.1"/>
    </source>
</evidence>
<gene>
    <name evidence="1" type="ORF">IHE45_08G014900</name>
</gene>
<accession>A0ACB7VH80</accession>
<name>A0ACB7VH80_DIOAL</name>
<reference evidence="2" key="1">
    <citation type="journal article" date="2022" name="Nat. Commun.">
        <title>Chromosome evolution and the genetic basis of agronomically important traits in greater yam.</title>
        <authorList>
            <person name="Bredeson J.V."/>
            <person name="Lyons J.B."/>
            <person name="Oniyinde I.O."/>
            <person name="Okereke N.R."/>
            <person name="Kolade O."/>
            <person name="Nnabue I."/>
            <person name="Nwadili C.O."/>
            <person name="Hribova E."/>
            <person name="Parker M."/>
            <person name="Nwogha J."/>
            <person name="Shu S."/>
            <person name="Carlson J."/>
            <person name="Kariba R."/>
            <person name="Muthemba S."/>
            <person name="Knop K."/>
            <person name="Barton G.J."/>
            <person name="Sherwood A.V."/>
            <person name="Lopez-Montes A."/>
            <person name="Asiedu R."/>
            <person name="Jamnadass R."/>
            <person name="Muchugi A."/>
            <person name="Goodstein D."/>
            <person name="Egesi C.N."/>
            <person name="Featherston J."/>
            <person name="Asfaw A."/>
            <person name="Simpson G.G."/>
            <person name="Dolezel J."/>
            <person name="Hendre P.S."/>
            <person name="Van Deynze A."/>
            <person name="Kumar P.L."/>
            <person name="Obidiegwu J.E."/>
            <person name="Bhattacharjee R."/>
            <person name="Rokhsar D.S."/>
        </authorList>
    </citation>
    <scope>NUCLEOTIDE SEQUENCE [LARGE SCALE GENOMIC DNA]</scope>
    <source>
        <strain evidence="2">cv. TDa95/00328</strain>
    </source>
</reference>
<dbReference type="EMBL" id="CM037018">
    <property type="protein sequence ID" value="KAH7673562.1"/>
    <property type="molecule type" value="Genomic_DNA"/>
</dbReference>
<protein>
    <submittedName>
        <fullName evidence="1">Uncharacterized protein</fullName>
    </submittedName>
</protein>
<organism evidence="1 2">
    <name type="scientific">Dioscorea alata</name>
    <name type="common">Purple yam</name>
    <dbReference type="NCBI Taxonomy" id="55571"/>
    <lineage>
        <taxon>Eukaryota</taxon>
        <taxon>Viridiplantae</taxon>
        <taxon>Streptophyta</taxon>
        <taxon>Embryophyta</taxon>
        <taxon>Tracheophyta</taxon>
        <taxon>Spermatophyta</taxon>
        <taxon>Magnoliopsida</taxon>
        <taxon>Liliopsida</taxon>
        <taxon>Dioscoreales</taxon>
        <taxon>Dioscoreaceae</taxon>
        <taxon>Dioscorea</taxon>
    </lineage>
</organism>
<keyword evidence="2" id="KW-1185">Reference proteome</keyword>
<proteinExistence type="predicted"/>
<dbReference type="Proteomes" id="UP000827976">
    <property type="component" value="Chromosome 8"/>
</dbReference>
<comment type="caution">
    <text evidence="1">The sequence shown here is derived from an EMBL/GenBank/DDBJ whole genome shotgun (WGS) entry which is preliminary data.</text>
</comment>
<evidence type="ECO:0000313" key="2">
    <source>
        <dbReference type="Proteomes" id="UP000827976"/>
    </source>
</evidence>